<evidence type="ECO:0000256" key="1">
    <source>
        <dbReference type="ARBA" id="ARBA00004141"/>
    </source>
</evidence>
<feature type="transmembrane region" description="Helical" evidence="6">
    <location>
        <begin position="158"/>
        <end position="176"/>
    </location>
</feature>
<comment type="subcellular location">
    <subcellularLocation>
        <location evidence="1">Membrane</location>
        <topology evidence="1">Multi-pass membrane protein</topology>
    </subcellularLocation>
</comment>
<name>A0A066RPG7_9GAMM</name>
<comment type="similarity">
    <text evidence="2">Belongs to the TMEM86 family.</text>
</comment>
<dbReference type="STRING" id="1654360.EA58_06480"/>
<sequence>MWVWLAVSFSALLHINAAYRGPQWQFYLFKPLTIVLLLATAFQFGSGDFYQQVIVAGLVCSVVGDIFLMLPKDRFVAGLASFLLAHVVYSFAFWGELAAPIVWWLPALLGGAGIIVYLLLLPSLGRLAIPVAVYVAVILQMTWAAGEYWLTTRTGAGLAAFAGALMFLVSDTLLALDRFRGNFRAATGSIMTTYYLSQSLLVISVLLR</sequence>
<dbReference type="EMBL" id="JMIB01000009">
    <property type="protein sequence ID" value="KDM92360.1"/>
    <property type="molecule type" value="Genomic_DNA"/>
</dbReference>
<feature type="transmembrane region" description="Helical" evidence="6">
    <location>
        <begin position="101"/>
        <end position="120"/>
    </location>
</feature>
<dbReference type="PANTHER" id="PTHR31885:SF6">
    <property type="entry name" value="GH04784P"/>
    <property type="match status" value="1"/>
</dbReference>
<evidence type="ECO:0000256" key="2">
    <source>
        <dbReference type="ARBA" id="ARBA00007375"/>
    </source>
</evidence>
<feature type="transmembrane region" description="Helical" evidence="6">
    <location>
        <begin position="49"/>
        <end position="68"/>
    </location>
</feature>
<evidence type="ECO:0000256" key="4">
    <source>
        <dbReference type="ARBA" id="ARBA00022989"/>
    </source>
</evidence>
<accession>A0A066RPG7</accession>
<dbReference type="OrthoDB" id="5592477at2"/>
<feature type="transmembrane region" description="Helical" evidence="6">
    <location>
        <begin position="75"/>
        <end position="95"/>
    </location>
</feature>
<keyword evidence="5 6" id="KW-0472">Membrane</keyword>
<organism evidence="7 8">
    <name type="scientific">Photobacterium galatheae</name>
    <dbReference type="NCBI Taxonomy" id="1654360"/>
    <lineage>
        <taxon>Bacteria</taxon>
        <taxon>Pseudomonadati</taxon>
        <taxon>Pseudomonadota</taxon>
        <taxon>Gammaproteobacteria</taxon>
        <taxon>Vibrionales</taxon>
        <taxon>Vibrionaceae</taxon>
        <taxon>Photobacterium</taxon>
    </lineage>
</organism>
<evidence type="ECO:0000256" key="6">
    <source>
        <dbReference type="SAM" id="Phobius"/>
    </source>
</evidence>
<dbReference type="GO" id="GO:0016787">
    <property type="term" value="F:hydrolase activity"/>
    <property type="evidence" value="ECO:0007669"/>
    <property type="project" value="TreeGrafter"/>
</dbReference>
<dbReference type="AlphaFoldDB" id="A0A066RPG7"/>
<reference evidence="7 8" key="1">
    <citation type="submission" date="2014-04" db="EMBL/GenBank/DDBJ databases">
        <title>Draft genome sequence of Photobacterium halotolerans S2753: a solonamide, ngercheumicin and holomycin producer.</title>
        <authorList>
            <person name="Machado H.R."/>
            <person name="Gram L."/>
        </authorList>
    </citation>
    <scope>NUCLEOTIDE SEQUENCE [LARGE SCALE GENOMIC DNA]</scope>
    <source>
        <strain evidence="7 8">S2753</strain>
    </source>
</reference>
<evidence type="ECO:0000313" key="8">
    <source>
        <dbReference type="Proteomes" id="UP000027192"/>
    </source>
</evidence>
<keyword evidence="3 6" id="KW-0812">Transmembrane</keyword>
<feature type="transmembrane region" description="Helical" evidence="6">
    <location>
        <begin position="127"/>
        <end position="146"/>
    </location>
</feature>
<dbReference type="PANTHER" id="PTHR31885">
    <property type="entry name" value="GH04784P"/>
    <property type="match status" value="1"/>
</dbReference>
<evidence type="ECO:0000256" key="5">
    <source>
        <dbReference type="ARBA" id="ARBA00023136"/>
    </source>
</evidence>
<dbReference type="RefSeq" id="WP_036750390.1">
    <property type="nucleotide sequence ID" value="NZ_JAGSGC010000015.1"/>
</dbReference>
<comment type="caution">
    <text evidence="7">The sequence shown here is derived from an EMBL/GenBank/DDBJ whole genome shotgun (WGS) entry which is preliminary data.</text>
</comment>
<evidence type="ECO:0000313" key="7">
    <source>
        <dbReference type="EMBL" id="KDM92360.1"/>
    </source>
</evidence>
<proteinExistence type="inferred from homology"/>
<feature type="transmembrane region" description="Helical" evidence="6">
    <location>
        <begin position="188"/>
        <end position="207"/>
    </location>
</feature>
<dbReference type="InterPro" id="IPR012506">
    <property type="entry name" value="TMEM86B-like"/>
</dbReference>
<keyword evidence="8" id="KW-1185">Reference proteome</keyword>
<protein>
    <recommendedName>
        <fullName evidence="9">Lysoplasmalogenase</fullName>
    </recommendedName>
</protein>
<evidence type="ECO:0008006" key="9">
    <source>
        <dbReference type="Google" id="ProtNLM"/>
    </source>
</evidence>
<dbReference type="Pfam" id="PF07947">
    <property type="entry name" value="YhhN"/>
    <property type="match status" value="1"/>
</dbReference>
<dbReference type="Proteomes" id="UP000027192">
    <property type="component" value="Unassembled WGS sequence"/>
</dbReference>
<gene>
    <name evidence="7" type="ORF">EA58_06480</name>
</gene>
<evidence type="ECO:0000256" key="3">
    <source>
        <dbReference type="ARBA" id="ARBA00022692"/>
    </source>
</evidence>
<dbReference type="GO" id="GO:0016020">
    <property type="term" value="C:membrane"/>
    <property type="evidence" value="ECO:0007669"/>
    <property type="project" value="UniProtKB-SubCell"/>
</dbReference>
<keyword evidence="4 6" id="KW-1133">Transmembrane helix</keyword>